<dbReference type="InterPro" id="IPR000175">
    <property type="entry name" value="Na/ntran_symport"/>
</dbReference>
<feature type="transmembrane region" description="Helical" evidence="11">
    <location>
        <begin position="510"/>
        <end position="529"/>
    </location>
</feature>
<comment type="subcellular location">
    <subcellularLocation>
        <location evidence="1">Membrane</location>
        <topology evidence="1">Multi-pass membrane protein</topology>
    </subcellularLocation>
</comment>
<protein>
    <recommendedName>
        <fullName evidence="9">Transporter</fullName>
    </recommendedName>
</protein>
<proteinExistence type="evidence at transcript level"/>
<organism evidence="12">
    <name type="scientific">Hirondellea gigas</name>
    <dbReference type="NCBI Taxonomy" id="1518452"/>
    <lineage>
        <taxon>Eukaryota</taxon>
        <taxon>Metazoa</taxon>
        <taxon>Ecdysozoa</taxon>
        <taxon>Arthropoda</taxon>
        <taxon>Crustacea</taxon>
        <taxon>Multicrustacea</taxon>
        <taxon>Malacostraca</taxon>
        <taxon>Eumalacostraca</taxon>
        <taxon>Peracarida</taxon>
        <taxon>Amphipoda</taxon>
        <taxon>Amphilochidea</taxon>
        <taxon>Lysianassida</taxon>
        <taxon>Lysianassidira</taxon>
        <taxon>Lysianassoidea</taxon>
        <taxon>Lysianassidae</taxon>
        <taxon>Hirondellea</taxon>
    </lineage>
</organism>
<feature type="binding site" evidence="8">
    <location>
        <position position="410"/>
    </location>
    <ligand>
        <name>Na(+)</name>
        <dbReference type="ChEBI" id="CHEBI:29101"/>
        <label>1</label>
    </ligand>
</feature>
<dbReference type="GO" id="GO:0015187">
    <property type="term" value="F:glycine transmembrane transporter activity"/>
    <property type="evidence" value="ECO:0007669"/>
    <property type="project" value="TreeGrafter"/>
</dbReference>
<evidence type="ECO:0000256" key="9">
    <source>
        <dbReference type="RuleBase" id="RU003732"/>
    </source>
</evidence>
<keyword evidence="5 9" id="KW-0769">Symport</keyword>
<dbReference type="PROSITE" id="PS50267">
    <property type="entry name" value="NA_NEUROTRAN_SYMP_3"/>
    <property type="match status" value="1"/>
</dbReference>
<feature type="transmembrane region" description="Helical" evidence="11">
    <location>
        <begin position="549"/>
        <end position="573"/>
    </location>
</feature>
<sequence>MSTVGRLSNSSNNNIKKYTASRRRKTRDHDSISYQHDSGHWGSRVEFLLACLGYSVGVGNLWRFPYLAYENGGAAFLIPYLLLLVVVGRPLYLMEVALGQYSQLGPLHTWKRVTPLMAGLGYSQVVRAALSSTAYMIIISYSIHYLFSSLAYIGQTLPWSTCNDVATADCYVVGEEVPCSRYNLSQPTDAIHCTTAQQSSAAHYWRVDVLNLDPEGMTVFGDMGSVHLPLLLCLAVGWVITCLCLLYGIQSSGKVVYITATFPFLILVVLTVAGLQLPGAMKGLHFLFVPEWSKLLEVNVWRKAVEQVLYSLSVGSGGLITFGSYNDFNTKVHIDVMILAGLDLLASMMCAVTIFSVLGAMAEELGYSDITQVVASGPGLAFIAYPEAISRTLPLPHLWSFLFFLMVFTLGLDSMFGSLESVLTTIFDEYPRTRRHKPVIVATLCGVLFCFGIPYCTEKGQYLFYLMDVFNSGVGSLLFALLSCIALHWVYGLNRFCSDVQFMLGYSPSWFLKATWGVVIPVTLLVLFIGSLLRWEWPLYAGVVSYPSWAYTIGGAAPIIVIAPVVVLFLLHFMDKLWIGRWRDMFLPSSDWAPGCPVARQRLFEQRRLARERQQQQHMTTTSSSSKGGDTGAGAANMAFESTVL</sequence>
<dbReference type="EMBL" id="IACT01002845">
    <property type="protein sequence ID" value="LAC22103.1"/>
    <property type="molecule type" value="mRNA"/>
</dbReference>
<dbReference type="GO" id="GO:0046872">
    <property type="term" value="F:metal ion binding"/>
    <property type="evidence" value="ECO:0007669"/>
    <property type="project" value="UniProtKB-KW"/>
</dbReference>
<keyword evidence="7 11" id="KW-0472">Membrane</keyword>
<feature type="transmembrane region" description="Helical" evidence="11">
    <location>
        <begin position="226"/>
        <end position="248"/>
    </location>
</feature>
<feature type="region of interest" description="Disordered" evidence="10">
    <location>
        <begin position="612"/>
        <end position="633"/>
    </location>
</feature>
<feature type="binding site" evidence="8">
    <location>
        <position position="311"/>
    </location>
    <ligand>
        <name>Na(+)</name>
        <dbReference type="ChEBI" id="CHEBI:29101"/>
        <label>1</label>
    </ligand>
</feature>
<dbReference type="PROSITE" id="PS00610">
    <property type="entry name" value="NA_NEUROTRAN_SYMP_1"/>
    <property type="match status" value="1"/>
</dbReference>
<feature type="binding site" evidence="8">
    <location>
        <position position="53"/>
    </location>
    <ligand>
        <name>Na(+)</name>
        <dbReference type="ChEBI" id="CHEBI:29101"/>
        <label>1</label>
    </ligand>
</feature>
<feature type="compositionally biased region" description="Polar residues" evidence="10">
    <location>
        <begin position="1"/>
        <end position="16"/>
    </location>
</feature>
<dbReference type="GO" id="GO:0089718">
    <property type="term" value="P:amino acid import across plasma membrane"/>
    <property type="evidence" value="ECO:0007669"/>
    <property type="project" value="TreeGrafter"/>
</dbReference>
<feature type="binding site" evidence="8">
    <location>
        <position position="56"/>
    </location>
    <ligand>
        <name>Na(+)</name>
        <dbReference type="ChEBI" id="CHEBI:29101"/>
        <label>1</label>
    </ligand>
</feature>
<feature type="transmembrane region" description="Helical" evidence="11">
    <location>
        <begin position="439"/>
        <end position="457"/>
    </location>
</feature>
<feature type="binding site" evidence="8">
    <location>
        <position position="60"/>
    </location>
    <ligand>
        <name>Na(+)</name>
        <dbReference type="ChEBI" id="CHEBI:29101"/>
        <label>1</label>
    </ligand>
</feature>
<keyword evidence="8" id="KW-0479">Metal-binding</keyword>
<dbReference type="GO" id="GO:0015179">
    <property type="term" value="F:L-amino acid transmembrane transporter activity"/>
    <property type="evidence" value="ECO:0007669"/>
    <property type="project" value="TreeGrafter"/>
</dbReference>
<feature type="transmembrane region" description="Helical" evidence="11">
    <location>
        <begin position="255"/>
        <end position="277"/>
    </location>
</feature>
<feature type="transmembrane region" description="Helical" evidence="11">
    <location>
        <begin position="337"/>
        <end position="358"/>
    </location>
</feature>
<evidence type="ECO:0000256" key="10">
    <source>
        <dbReference type="SAM" id="MobiDB-lite"/>
    </source>
</evidence>
<evidence type="ECO:0000256" key="7">
    <source>
        <dbReference type="ARBA" id="ARBA00023136"/>
    </source>
</evidence>
<evidence type="ECO:0000313" key="12">
    <source>
        <dbReference type="EMBL" id="LAC22103.1"/>
    </source>
</evidence>
<evidence type="ECO:0000256" key="11">
    <source>
        <dbReference type="SAM" id="Phobius"/>
    </source>
</evidence>
<feature type="transmembrane region" description="Helical" evidence="11">
    <location>
        <begin position="74"/>
        <end position="92"/>
    </location>
</feature>
<keyword evidence="4 9" id="KW-0812">Transmembrane</keyword>
<evidence type="ECO:0000256" key="3">
    <source>
        <dbReference type="ARBA" id="ARBA00022448"/>
    </source>
</evidence>
<feature type="binding site" evidence="8">
    <location>
        <position position="413"/>
    </location>
    <ligand>
        <name>Na(+)</name>
        <dbReference type="ChEBI" id="CHEBI:29101"/>
        <label>1</label>
    </ligand>
</feature>
<feature type="compositionally biased region" description="Low complexity" evidence="10">
    <location>
        <begin position="616"/>
        <end position="633"/>
    </location>
</feature>
<evidence type="ECO:0000256" key="2">
    <source>
        <dbReference type="ARBA" id="ARBA00006459"/>
    </source>
</evidence>
<keyword evidence="3 9" id="KW-0813">Transport</keyword>
<evidence type="ECO:0000256" key="4">
    <source>
        <dbReference type="ARBA" id="ARBA00022692"/>
    </source>
</evidence>
<dbReference type="GO" id="GO:0005886">
    <property type="term" value="C:plasma membrane"/>
    <property type="evidence" value="ECO:0007669"/>
    <property type="project" value="TreeGrafter"/>
</dbReference>
<feature type="binding site" evidence="8">
    <location>
        <position position="414"/>
    </location>
    <ligand>
        <name>Na(+)</name>
        <dbReference type="ChEBI" id="CHEBI:29101"/>
        <label>1</label>
    </ligand>
</feature>
<feature type="region of interest" description="Disordered" evidence="10">
    <location>
        <begin position="1"/>
        <end position="38"/>
    </location>
</feature>
<dbReference type="PANTHER" id="PTHR11616:SF236">
    <property type="entry name" value="TRANSPORTER"/>
    <property type="match status" value="1"/>
</dbReference>
<dbReference type="Pfam" id="PF00209">
    <property type="entry name" value="SNF"/>
    <property type="match status" value="1"/>
</dbReference>
<dbReference type="AlphaFoldDB" id="A0A6A7FV42"/>
<reference evidence="12" key="1">
    <citation type="submission" date="2017-11" db="EMBL/GenBank/DDBJ databases">
        <title>The sensing device of the deep-sea amphipod.</title>
        <authorList>
            <person name="Kobayashi H."/>
            <person name="Nagahama T."/>
            <person name="Arai W."/>
            <person name="Sasagawa Y."/>
            <person name="Umeda M."/>
            <person name="Hayashi T."/>
            <person name="Nikaido I."/>
            <person name="Watanabe H."/>
            <person name="Oguri K."/>
            <person name="Kitazato H."/>
            <person name="Fujioka K."/>
            <person name="Kido Y."/>
            <person name="Takami H."/>
        </authorList>
    </citation>
    <scope>NUCLEOTIDE SEQUENCE</scope>
    <source>
        <tissue evidence="12">Whole body</tissue>
    </source>
</reference>
<keyword evidence="6 11" id="KW-1133">Transmembrane helix</keyword>
<evidence type="ECO:0000256" key="8">
    <source>
        <dbReference type="PIRSR" id="PIRSR600175-1"/>
    </source>
</evidence>
<dbReference type="PRINTS" id="PR00176">
    <property type="entry name" value="NANEUSMPORT"/>
</dbReference>
<comment type="similarity">
    <text evidence="2 9">Belongs to the sodium:neurotransmitter symporter (SNF) (TC 2.A.22) family.</text>
</comment>
<feature type="transmembrane region" description="Helical" evidence="11">
    <location>
        <begin position="469"/>
        <end position="490"/>
    </location>
</feature>
<evidence type="ECO:0000256" key="5">
    <source>
        <dbReference type="ARBA" id="ARBA00022847"/>
    </source>
</evidence>
<evidence type="ECO:0000256" key="1">
    <source>
        <dbReference type="ARBA" id="ARBA00004141"/>
    </source>
</evidence>
<name>A0A6A7FV42_9CRUS</name>
<feature type="transmembrane region" description="Helical" evidence="11">
    <location>
        <begin position="401"/>
        <end position="427"/>
    </location>
</feature>
<dbReference type="PANTHER" id="PTHR11616">
    <property type="entry name" value="SODIUM/CHLORIDE DEPENDENT TRANSPORTER"/>
    <property type="match status" value="1"/>
</dbReference>
<keyword evidence="8" id="KW-0915">Sodium</keyword>
<dbReference type="InterPro" id="IPR037272">
    <property type="entry name" value="SNS_sf"/>
</dbReference>
<evidence type="ECO:0000256" key="6">
    <source>
        <dbReference type="ARBA" id="ARBA00022989"/>
    </source>
</evidence>
<accession>A0A6A7FV42</accession>
<dbReference type="SUPFAM" id="SSF161070">
    <property type="entry name" value="SNF-like"/>
    <property type="match status" value="1"/>
</dbReference>
<dbReference type="GO" id="GO:0005283">
    <property type="term" value="F:amino acid:sodium symporter activity"/>
    <property type="evidence" value="ECO:0007669"/>
    <property type="project" value="TreeGrafter"/>
</dbReference>
<feature type="transmembrane region" description="Helical" evidence="11">
    <location>
        <begin position="308"/>
        <end position="325"/>
    </location>
</feature>